<dbReference type="EMBL" id="AGBW02012699">
    <property type="protein sequence ID" value="OWR44593.1"/>
    <property type="molecule type" value="Genomic_DNA"/>
</dbReference>
<dbReference type="InParanoid" id="A0A212ESX2"/>
<dbReference type="eggNOG" id="KOG2283">
    <property type="taxonomic scope" value="Eukaryota"/>
</dbReference>
<proteinExistence type="predicted"/>
<keyword evidence="3" id="KW-1185">Reference proteome</keyword>
<organism evidence="2 3">
    <name type="scientific">Danaus plexippus plexippus</name>
    <dbReference type="NCBI Taxonomy" id="278856"/>
    <lineage>
        <taxon>Eukaryota</taxon>
        <taxon>Metazoa</taxon>
        <taxon>Ecdysozoa</taxon>
        <taxon>Arthropoda</taxon>
        <taxon>Hexapoda</taxon>
        <taxon>Insecta</taxon>
        <taxon>Pterygota</taxon>
        <taxon>Neoptera</taxon>
        <taxon>Endopterygota</taxon>
        <taxon>Lepidoptera</taxon>
        <taxon>Glossata</taxon>
        <taxon>Ditrysia</taxon>
        <taxon>Papilionoidea</taxon>
        <taxon>Nymphalidae</taxon>
        <taxon>Danainae</taxon>
        <taxon>Danaini</taxon>
        <taxon>Danaina</taxon>
        <taxon>Danaus</taxon>
        <taxon>Danaus</taxon>
    </lineage>
</organism>
<gene>
    <name evidence="2" type="ORF">KGM_215833</name>
</gene>
<name>A0A212ESX2_DANPL</name>
<reference evidence="2 3" key="1">
    <citation type="journal article" date="2011" name="Cell">
        <title>The monarch butterfly genome yields insights into long-distance migration.</title>
        <authorList>
            <person name="Zhan S."/>
            <person name="Merlin C."/>
            <person name="Boore J.L."/>
            <person name="Reppert S.M."/>
        </authorList>
    </citation>
    <scope>NUCLEOTIDE SEQUENCE [LARGE SCALE GENOMIC DNA]</scope>
    <source>
        <strain evidence="2">F-2</strain>
    </source>
</reference>
<dbReference type="AlphaFoldDB" id="A0A212ESX2"/>
<dbReference type="KEGG" id="dpl:KGM_215833"/>
<accession>A0A212ESX2</accession>
<evidence type="ECO:0000313" key="3">
    <source>
        <dbReference type="Proteomes" id="UP000007151"/>
    </source>
</evidence>
<evidence type="ECO:0000313" key="2">
    <source>
        <dbReference type="EMBL" id="OWR44593.1"/>
    </source>
</evidence>
<feature type="compositionally biased region" description="Low complexity" evidence="1">
    <location>
        <begin position="62"/>
        <end position="72"/>
    </location>
</feature>
<feature type="compositionally biased region" description="Basic and acidic residues" evidence="1">
    <location>
        <begin position="12"/>
        <end position="28"/>
    </location>
</feature>
<feature type="region of interest" description="Disordered" evidence="1">
    <location>
        <begin position="45"/>
        <end position="75"/>
    </location>
</feature>
<feature type="region of interest" description="Disordered" evidence="1">
    <location>
        <begin position="1"/>
        <end position="28"/>
    </location>
</feature>
<dbReference type="Proteomes" id="UP000007151">
    <property type="component" value="Unassembled WGS sequence"/>
</dbReference>
<sequence>MKLFKRRLSFAGDKHGRASHSDDPFEHEDKARFSDTSWQIHRTWSRNGDPLRLSPPPMRQDTTISSAATTASPLRNDQNGIYDTITIVENNKIIFVTNEKLSYVVIPPK</sequence>
<protein>
    <submittedName>
        <fullName evidence="2">Uncharacterized protein</fullName>
    </submittedName>
</protein>
<comment type="caution">
    <text evidence="2">The sequence shown here is derived from an EMBL/GenBank/DDBJ whole genome shotgun (WGS) entry which is preliminary data.</text>
</comment>
<evidence type="ECO:0000256" key="1">
    <source>
        <dbReference type="SAM" id="MobiDB-lite"/>
    </source>
</evidence>